<feature type="compositionally biased region" description="Polar residues" evidence="1">
    <location>
        <begin position="432"/>
        <end position="442"/>
    </location>
</feature>
<dbReference type="GO" id="GO:1901190">
    <property type="term" value="P:regulation of formation of translation initiation ternary complex"/>
    <property type="evidence" value="ECO:0007669"/>
    <property type="project" value="TreeGrafter"/>
</dbReference>
<proteinExistence type="predicted"/>
<evidence type="ECO:0000256" key="1">
    <source>
        <dbReference type="SAM" id="MobiDB-lite"/>
    </source>
</evidence>
<dbReference type="GO" id="GO:0034518">
    <property type="term" value="C:RNA cap binding complex"/>
    <property type="evidence" value="ECO:0007669"/>
    <property type="project" value="TreeGrafter"/>
</dbReference>
<keyword evidence="3" id="KW-1185">Reference proteome</keyword>
<dbReference type="InterPro" id="IPR040160">
    <property type="entry name" value="Mxt"/>
</dbReference>
<dbReference type="GO" id="GO:0045727">
    <property type="term" value="P:positive regulation of translation"/>
    <property type="evidence" value="ECO:0007669"/>
    <property type="project" value="InterPro"/>
</dbReference>
<gene>
    <name evidence="2" type="ORF">CLUMA_CG007700</name>
</gene>
<organism evidence="2 3">
    <name type="scientific">Clunio marinus</name>
    <dbReference type="NCBI Taxonomy" id="568069"/>
    <lineage>
        <taxon>Eukaryota</taxon>
        <taxon>Metazoa</taxon>
        <taxon>Ecdysozoa</taxon>
        <taxon>Arthropoda</taxon>
        <taxon>Hexapoda</taxon>
        <taxon>Insecta</taxon>
        <taxon>Pterygota</taxon>
        <taxon>Neoptera</taxon>
        <taxon>Endopterygota</taxon>
        <taxon>Diptera</taxon>
        <taxon>Nematocera</taxon>
        <taxon>Chironomoidea</taxon>
        <taxon>Chironomidae</taxon>
        <taxon>Clunio</taxon>
    </lineage>
</organism>
<dbReference type="EMBL" id="CVRI01000038">
    <property type="protein sequence ID" value="CRK94185.1"/>
    <property type="molecule type" value="Genomic_DNA"/>
</dbReference>
<dbReference type="GO" id="GO:0008190">
    <property type="term" value="F:eukaryotic initiation factor 4E binding"/>
    <property type="evidence" value="ECO:0007669"/>
    <property type="project" value="InterPro"/>
</dbReference>
<dbReference type="GO" id="GO:0003743">
    <property type="term" value="F:translation initiation factor activity"/>
    <property type="evidence" value="ECO:0007669"/>
    <property type="project" value="TreeGrafter"/>
</dbReference>
<name>A0A1J1I6Y7_9DIPT</name>
<dbReference type="PANTHER" id="PTHR20849">
    <property type="entry name" value="EUKARYOTIC TRANSLATION INITIATION FACTOR 4E-BINDING PROTEIN MEXTLI"/>
    <property type="match status" value="1"/>
</dbReference>
<protein>
    <submittedName>
        <fullName evidence="2">CLUMA_CG007700, isoform A</fullName>
    </submittedName>
</protein>
<dbReference type="AlphaFoldDB" id="A0A1J1I6Y7"/>
<evidence type="ECO:0000313" key="3">
    <source>
        <dbReference type="Proteomes" id="UP000183832"/>
    </source>
</evidence>
<reference evidence="2 3" key="1">
    <citation type="submission" date="2015-04" db="EMBL/GenBank/DDBJ databases">
        <authorList>
            <person name="Syromyatnikov M.Y."/>
            <person name="Popov V.N."/>
        </authorList>
    </citation>
    <scope>NUCLEOTIDE SEQUENCE [LARGE SCALE GENOMIC DNA]</scope>
</reference>
<feature type="compositionally biased region" description="Low complexity" evidence="1">
    <location>
        <begin position="421"/>
        <end position="431"/>
    </location>
</feature>
<sequence>MSQIGRQLETPRPLKSSIKQQAMPLYQQQQSFEVNSIEDLIALIEAVANSLSQGDVSLDLFNKMFSSLSLHGPQLEIYSKEILDRCFIVYRNASQDDRLKISIRLNLLNLIELRANSWQLSDGLNTYYKQKAATNVEPDNDMNMLGTSPSINMGMTLIGQALAPGEIVKNSGKFAKPTKIPGKNYSKDEIIIRNADSGKVNPGAKERLVQITGPSEESINYAKLLIEDTIKRNASPIREASQEGSCSSLASSDDQQVTVLPRTRMAMQQHINVQLPMGNKLTRSNSHHNNSVFHSLSTNDASLGEYKYTVNVGNHSIKITGDSLELVKVAKLVLDDFFTQQEFLKSSEAMMLNAEAASSMIPLGHQLSSQSSPFIDSGVHLDLLARSSSNAVVQLSNEVEDDVFMQGSPNNSNDDVQVLTSSSSIDSSSSSNTTVVTEQINAPANGLSRSRRSHFSRKDSTPEMANKVKPDKDQIIVHTKKSLWWFYQNLPLCKGLPTNYDYIREKIPAIIRDKNSSSSSETSSSAVVRYSDAEKFLEKRTIVESSDDVIEVDDDD</sequence>
<feature type="compositionally biased region" description="Basic and acidic residues" evidence="1">
    <location>
        <begin position="456"/>
        <end position="466"/>
    </location>
</feature>
<accession>A0A1J1I6Y7</accession>
<evidence type="ECO:0000313" key="2">
    <source>
        <dbReference type="EMBL" id="CRK94185.1"/>
    </source>
</evidence>
<feature type="region of interest" description="Disordered" evidence="1">
    <location>
        <begin position="404"/>
        <end position="466"/>
    </location>
</feature>
<dbReference type="Proteomes" id="UP000183832">
    <property type="component" value="Unassembled WGS sequence"/>
</dbReference>
<feature type="compositionally biased region" description="Polar residues" evidence="1">
    <location>
        <begin position="407"/>
        <end position="420"/>
    </location>
</feature>
<dbReference type="Gene3D" id="1.25.40.180">
    <property type="match status" value="1"/>
</dbReference>
<dbReference type="STRING" id="568069.A0A1J1I6Y7"/>
<dbReference type="PANTHER" id="PTHR20849:SF2">
    <property type="entry name" value="EUKARYOTIC TRANSLATION INITIATION FACTOR 4E-BINDING PROTEIN MEXTLI"/>
    <property type="match status" value="1"/>
</dbReference>
<dbReference type="GO" id="GO:0005737">
    <property type="term" value="C:cytoplasm"/>
    <property type="evidence" value="ECO:0007669"/>
    <property type="project" value="TreeGrafter"/>
</dbReference>